<evidence type="ECO:0000259" key="6">
    <source>
        <dbReference type="Pfam" id="PF00384"/>
    </source>
</evidence>
<comment type="caution">
    <text evidence="7">The sequence shown here is derived from an EMBL/GenBank/DDBJ whole genome shotgun (WGS) entry which is preliminary data.</text>
</comment>
<evidence type="ECO:0000256" key="3">
    <source>
        <dbReference type="ARBA" id="ARBA00010312"/>
    </source>
</evidence>
<dbReference type="PANTHER" id="PTHR43598">
    <property type="entry name" value="TUNGSTEN-CONTAINING FORMYLMETHANOFURAN DEHYDROGENASE 2 SUBUNIT B"/>
    <property type="match status" value="1"/>
</dbReference>
<comment type="similarity">
    <text evidence="3">Belongs to the prokaryotic molybdopterin-containing oxidoreductase family.</text>
</comment>
<dbReference type="Pfam" id="PF00384">
    <property type="entry name" value="Molybdopterin"/>
    <property type="match status" value="1"/>
</dbReference>
<organism evidence="7">
    <name type="scientific">marine sediment metagenome</name>
    <dbReference type="NCBI Taxonomy" id="412755"/>
    <lineage>
        <taxon>unclassified sequences</taxon>
        <taxon>metagenomes</taxon>
        <taxon>ecological metagenomes</taxon>
    </lineage>
</organism>
<keyword evidence="4" id="KW-0004">4Fe-4S</keyword>
<name>X1EIC8_9ZZZZ</name>
<keyword evidence="4" id="KW-0408">Iron</keyword>
<reference evidence="7" key="1">
    <citation type="journal article" date="2014" name="Front. Microbiol.">
        <title>High frequency of phylogenetically diverse reductive dehalogenase-homologous genes in deep subseafloor sedimentary metagenomes.</title>
        <authorList>
            <person name="Kawai M."/>
            <person name="Futagami T."/>
            <person name="Toyoda A."/>
            <person name="Takaki Y."/>
            <person name="Nishi S."/>
            <person name="Hori S."/>
            <person name="Arai W."/>
            <person name="Tsubouchi T."/>
            <person name="Morono Y."/>
            <person name="Uchiyama I."/>
            <person name="Ito T."/>
            <person name="Fujiyama A."/>
            <person name="Inagaki F."/>
            <person name="Takami H."/>
        </authorList>
    </citation>
    <scope>NUCLEOTIDE SEQUENCE</scope>
    <source>
        <strain evidence="7">Expedition CK06-06</strain>
    </source>
</reference>
<evidence type="ECO:0000256" key="1">
    <source>
        <dbReference type="ARBA" id="ARBA00001966"/>
    </source>
</evidence>
<dbReference type="PANTHER" id="PTHR43598:SF5">
    <property type="entry name" value="DMSO REDUCTASE CHAIN A"/>
    <property type="match status" value="1"/>
</dbReference>
<dbReference type="AlphaFoldDB" id="X1EIC8"/>
<dbReference type="InterPro" id="IPR006656">
    <property type="entry name" value="Mopterin_OxRdtase"/>
</dbReference>
<evidence type="ECO:0000256" key="2">
    <source>
        <dbReference type="ARBA" id="ARBA00004196"/>
    </source>
</evidence>
<keyword evidence="4" id="KW-0411">Iron-sulfur</keyword>
<protein>
    <recommendedName>
        <fullName evidence="6">Molybdopterin oxidoreductase domain-containing protein</fullName>
    </recommendedName>
</protein>
<dbReference type="GO" id="GO:0030313">
    <property type="term" value="C:cell envelope"/>
    <property type="evidence" value="ECO:0007669"/>
    <property type="project" value="UniProtKB-SubCell"/>
</dbReference>
<evidence type="ECO:0000256" key="4">
    <source>
        <dbReference type="ARBA" id="ARBA00022485"/>
    </source>
</evidence>
<gene>
    <name evidence="7" type="ORF">S03H2_04351</name>
</gene>
<evidence type="ECO:0000313" key="7">
    <source>
        <dbReference type="EMBL" id="GAH20110.1"/>
    </source>
</evidence>
<dbReference type="EMBL" id="BARU01001716">
    <property type="protein sequence ID" value="GAH20110.1"/>
    <property type="molecule type" value="Genomic_DNA"/>
</dbReference>
<dbReference type="Gene3D" id="3.40.228.10">
    <property type="entry name" value="Dimethylsulfoxide Reductase, domain 2"/>
    <property type="match status" value="1"/>
</dbReference>
<keyword evidence="5" id="KW-0560">Oxidoreductase</keyword>
<comment type="cofactor">
    <cofactor evidence="1">
        <name>[4Fe-4S] cluster</name>
        <dbReference type="ChEBI" id="CHEBI:49883"/>
    </cofactor>
</comment>
<dbReference type="SUPFAM" id="SSF53706">
    <property type="entry name" value="Formate dehydrogenase/DMSO reductase, domains 1-3"/>
    <property type="match status" value="1"/>
</dbReference>
<dbReference type="Gene3D" id="3.40.50.740">
    <property type="match status" value="1"/>
</dbReference>
<dbReference type="GO" id="GO:0016491">
    <property type="term" value="F:oxidoreductase activity"/>
    <property type="evidence" value="ECO:0007669"/>
    <property type="project" value="UniProtKB-KW"/>
</dbReference>
<accession>X1EIC8</accession>
<comment type="subcellular location">
    <subcellularLocation>
        <location evidence="2">Cell envelope</location>
    </subcellularLocation>
</comment>
<proteinExistence type="inferred from homology"/>
<keyword evidence="4" id="KW-0479">Metal-binding</keyword>
<feature type="non-terminal residue" evidence="7">
    <location>
        <position position="1"/>
    </location>
</feature>
<dbReference type="GO" id="GO:0051539">
    <property type="term" value="F:4 iron, 4 sulfur cluster binding"/>
    <property type="evidence" value="ECO:0007669"/>
    <property type="project" value="UniProtKB-KW"/>
</dbReference>
<evidence type="ECO:0000256" key="5">
    <source>
        <dbReference type="ARBA" id="ARBA00023002"/>
    </source>
</evidence>
<feature type="domain" description="Molybdopterin oxidoreductase" evidence="6">
    <location>
        <begin position="4"/>
        <end position="79"/>
    </location>
</feature>
<sequence length="80" mass="8276">VLGTNNIDHCARLCHAPTVAGLVQCFGSGAMTNSINEIGDAVSILAIGTNTTEAHPVIGLEVMRAVRNGARLIVANPPRD</sequence>